<name>A0A6F8ZG04_9FIRM</name>
<accession>A0A6F8ZG04</accession>
<reference evidence="1 2" key="1">
    <citation type="submission" date="2020-02" db="EMBL/GenBank/DDBJ databases">
        <authorList>
            <person name="Hogendoorn C."/>
        </authorList>
    </citation>
    <scope>NUCLEOTIDE SEQUENCE [LARGE SCALE GENOMIC DNA]</scope>
    <source>
        <strain evidence="1">R501</strain>
    </source>
</reference>
<gene>
    <name evidence="1" type="ORF">R50_1060</name>
</gene>
<proteinExistence type="predicted"/>
<keyword evidence="2" id="KW-1185">Reference proteome</keyword>
<evidence type="ECO:0000313" key="2">
    <source>
        <dbReference type="Proteomes" id="UP000503399"/>
    </source>
</evidence>
<dbReference type="Proteomes" id="UP000503399">
    <property type="component" value="Chromosome"/>
</dbReference>
<sequence length="38" mass="4437">MPVVRIRECAQSRRMDPLREREGGALVERFTGRDLHQA</sequence>
<dbReference type="AlphaFoldDB" id="A0A6F8ZG04"/>
<dbReference type="EMBL" id="LR778114">
    <property type="protein sequence ID" value="CAB1128566.1"/>
    <property type="molecule type" value="Genomic_DNA"/>
</dbReference>
<evidence type="ECO:0000313" key="1">
    <source>
        <dbReference type="EMBL" id="CAB1128566.1"/>
    </source>
</evidence>
<dbReference type="KEGG" id="hfv:R50_1060"/>
<organism evidence="1 2">
    <name type="scientific">Candidatus Hydrogenisulfobacillus filiaventi</name>
    <dbReference type="NCBI Taxonomy" id="2707344"/>
    <lineage>
        <taxon>Bacteria</taxon>
        <taxon>Bacillati</taxon>
        <taxon>Bacillota</taxon>
        <taxon>Clostridia</taxon>
        <taxon>Eubacteriales</taxon>
        <taxon>Clostridiales Family XVII. Incertae Sedis</taxon>
        <taxon>Candidatus Hydrogenisulfobacillus</taxon>
    </lineage>
</organism>
<protein>
    <submittedName>
        <fullName evidence="1">Uncharacterized protein</fullName>
    </submittedName>
</protein>